<evidence type="ECO:0000313" key="1">
    <source>
        <dbReference type="EMBL" id="TPD59377.1"/>
    </source>
</evidence>
<gene>
    <name evidence="1" type="ORF">FIV46_11325</name>
</gene>
<evidence type="ECO:0008006" key="3">
    <source>
        <dbReference type="Google" id="ProtNLM"/>
    </source>
</evidence>
<sequence>METYSIISPDTPSNGIVYNSPHSGRYLPVEFLNQYEGQPIRLHQSGDSRMDDVIGGITSAGSCLFKNHYGRIYVDTNRDVREIDPACLKDSPRGLQFIRSEKVMRGFGVIPMKTFDGKDIYPEPGLTHDAARARLEEVYYPVHEALAALLEQARDRFGYYLLVDCHSMPSYRFMNSRLPSNRQADVVIGNNYDKSCSRKISRYVAQHFEEDGLSVRFNAPYAGGYNTVHYGVPDRKRHAIQIELNRNLYLNEEDLSLNGNFENLRDSITKLADKLNREIQSLLGIYTANSEK</sequence>
<dbReference type="InterPro" id="IPR007709">
    <property type="entry name" value="N-FG_amidohydro"/>
</dbReference>
<evidence type="ECO:0000313" key="2">
    <source>
        <dbReference type="Proteomes" id="UP000319148"/>
    </source>
</evidence>
<reference evidence="2" key="1">
    <citation type="submission" date="2019-06" db="EMBL/GenBank/DDBJ databases">
        <title>The complete genome of Emcibacter congregatus ZYLT.</title>
        <authorList>
            <person name="Zhao Z."/>
        </authorList>
    </citation>
    <scope>NUCLEOTIDE SEQUENCE [LARGE SCALE GENOMIC DNA]</scope>
    <source>
        <strain evidence="2">MCCC 1A06723</strain>
    </source>
</reference>
<name>A0A501PH18_9PROT</name>
<dbReference type="OrthoDB" id="9802050at2"/>
<dbReference type="Proteomes" id="UP000319148">
    <property type="component" value="Unassembled WGS sequence"/>
</dbReference>
<comment type="caution">
    <text evidence="1">The sequence shown here is derived from an EMBL/GenBank/DDBJ whole genome shotgun (WGS) entry which is preliminary data.</text>
</comment>
<proteinExistence type="predicted"/>
<accession>A0A501PH18</accession>
<dbReference type="Gene3D" id="3.40.630.40">
    <property type="entry name" value="Zn-dependent exopeptidases"/>
    <property type="match status" value="1"/>
</dbReference>
<keyword evidence="2" id="KW-1185">Reference proteome</keyword>
<dbReference type="SUPFAM" id="SSF53187">
    <property type="entry name" value="Zn-dependent exopeptidases"/>
    <property type="match status" value="1"/>
</dbReference>
<dbReference type="RefSeq" id="WP_139941040.1">
    <property type="nucleotide sequence ID" value="NZ_JBHSYP010000006.1"/>
</dbReference>
<dbReference type="AlphaFoldDB" id="A0A501PH18"/>
<organism evidence="1 2">
    <name type="scientific">Emcibacter nanhaiensis</name>
    <dbReference type="NCBI Taxonomy" id="1505037"/>
    <lineage>
        <taxon>Bacteria</taxon>
        <taxon>Pseudomonadati</taxon>
        <taxon>Pseudomonadota</taxon>
        <taxon>Alphaproteobacteria</taxon>
        <taxon>Emcibacterales</taxon>
        <taxon>Emcibacteraceae</taxon>
        <taxon>Emcibacter</taxon>
    </lineage>
</organism>
<dbReference type="Pfam" id="PF05013">
    <property type="entry name" value="FGase"/>
    <property type="match status" value="1"/>
</dbReference>
<dbReference type="EMBL" id="VFIY01000014">
    <property type="protein sequence ID" value="TPD59377.1"/>
    <property type="molecule type" value="Genomic_DNA"/>
</dbReference>
<protein>
    <recommendedName>
        <fullName evidence="3">N-formylglutamate amidohydrolase</fullName>
    </recommendedName>
</protein>